<gene>
    <name evidence="5" type="ORF">ACFQ39_11325</name>
</gene>
<keyword evidence="6" id="KW-1185">Reference proteome</keyword>
<dbReference type="Pfam" id="PF04471">
    <property type="entry name" value="Mrr_cat"/>
    <property type="match status" value="1"/>
</dbReference>
<dbReference type="InterPro" id="IPR007560">
    <property type="entry name" value="Restrct_endonuc_IV_Mrr"/>
</dbReference>
<comment type="caution">
    <text evidence="5">The sequence shown here is derived from an EMBL/GenBank/DDBJ whole genome shotgun (WGS) entry which is preliminary data.</text>
</comment>
<organism evidence="5 6">
    <name type="scientific">Namhaeicola litoreus</name>
    <dbReference type="NCBI Taxonomy" id="1052145"/>
    <lineage>
        <taxon>Bacteria</taxon>
        <taxon>Pseudomonadati</taxon>
        <taxon>Bacteroidota</taxon>
        <taxon>Flavobacteriia</taxon>
        <taxon>Flavobacteriales</taxon>
        <taxon>Flavobacteriaceae</taxon>
        <taxon>Namhaeicola</taxon>
    </lineage>
</organism>
<dbReference type="EMBL" id="JBHTMY010000003">
    <property type="protein sequence ID" value="MFD1316208.1"/>
    <property type="molecule type" value="Genomic_DNA"/>
</dbReference>
<evidence type="ECO:0000256" key="1">
    <source>
        <dbReference type="ARBA" id="ARBA00022741"/>
    </source>
</evidence>
<dbReference type="InterPro" id="IPR011335">
    <property type="entry name" value="Restrct_endonuc-II-like"/>
</dbReference>
<dbReference type="InterPro" id="IPR011856">
    <property type="entry name" value="tRNA_endonuc-like_dom_sf"/>
</dbReference>
<sequence length="280" mass="32016">MEEDSVKIRKYSGELVDFDIEKLKRSLRKSKVTEALIEQIANEIDGSLYEGMTTKQIYSAAYKMLKSNKSGCASLYKLKKAIMELGPSGFPFEKFVAAIIEAEGFKTEVGVFVQGHCVMHEVDVVATNKVKQYMVECKYHNTQGRVNDVKIPLYIQSRFVDINTHYKHINGHQALFQEGWVYTNTRFSSDAIDYGRCMGLKLVSWDYPKGKSLIDKIEQFKLYPITTLVSLSKNDKIKLLESGVVLCKELWANPDVLMEAHIDRKKHNQILSNCHELCKV</sequence>
<feature type="domain" description="ATP-cone" evidence="4">
    <location>
        <begin position="6"/>
        <end position="110"/>
    </location>
</feature>
<reference evidence="6" key="1">
    <citation type="journal article" date="2019" name="Int. J. Syst. Evol. Microbiol.">
        <title>The Global Catalogue of Microorganisms (GCM) 10K type strain sequencing project: providing services to taxonomists for standard genome sequencing and annotation.</title>
        <authorList>
            <consortium name="The Broad Institute Genomics Platform"/>
            <consortium name="The Broad Institute Genome Sequencing Center for Infectious Disease"/>
            <person name="Wu L."/>
            <person name="Ma J."/>
        </authorList>
    </citation>
    <scope>NUCLEOTIDE SEQUENCE [LARGE SCALE GENOMIC DNA]</scope>
    <source>
        <strain evidence="6">CCUG 61485</strain>
    </source>
</reference>
<accession>A0ABW3Y2V1</accession>
<protein>
    <submittedName>
        <fullName evidence="5">ATP cone domain-containing protein</fullName>
    </submittedName>
</protein>
<dbReference type="Gene3D" id="3.40.1350.10">
    <property type="match status" value="1"/>
</dbReference>
<evidence type="ECO:0000259" key="4">
    <source>
        <dbReference type="PROSITE" id="PS51161"/>
    </source>
</evidence>
<dbReference type="CDD" id="cd22308">
    <property type="entry name" value="Af1548-like"/>
    <property type="match status" value="1"/>
</dbReference>
<dbReference type="RefSeq" id="WP_377179018.1">
    <property type="nucleotide sequence ID" value="NZ_JBHTMY010000003.1"/>
</dbReference>
<dbReference type="Pfam" id="PF03477">
    <property type="entry name" value="ATP-cone"/>
    <property type="match status" value="1"/>
</dbReference>
<name>A0ABW3Y2V1_9FLAO</name>
<evidence type="ECO:0000256" key="3">
    <source>
        <dbReference type="PROSITE-ProRule" id="PRU00492"/>
    </source>
</evidence>
<keyword evidence="2 3" id="KW-0067">ATP-binding</keyword>
<evidence type="ECO:0000313" key="6">
    <source>
        <dbReference type="Proteomes" id="UP001597201"/>
    </source>
</evidence>
<evidence type="ECO:0000313" key="5">
    <source>
        <dbReference type="EMBL" id="MFD1316208.1"/>
    </source>
</evidence>
<keyword evidence="1 3" id="KW-0547">Nucleotide-binding</keyword>
<dbReference type="InterPro" id="IPR005144">
    <property type="entry name" value="ATP-cone_dom"/>
</dbReference>
<dbReference type="SUPFAM" id="SSF52980">
    <property type="entry name" value="Restriction endonuclease-like"/>
    <property type="match status" value="1"/>
</dbReference>
<dbReference type="PROSITE" id="PS51161">
    <property type="entry name" value="ATP_CONE"/>
    <property type="match status" value="1"/>
</dbReference>
<evidence type="ECO:0000256" key="2">
    <source>
        <dbReference type="ARBA" id="ARBA00022840"/>
    </source>
</evidence>
<dbReference type="Proteomes" id="UP001597201">
    <property type="component" value="Unassembled WGS sequence"/>
</dbReference>
<proteinExistence type="predicted"/>